<feature type="compositionally biased region" description="Polar residues" evidence="10">
    <location>
        <begin position="569"/>
        <end position="580"/>
    </location>
</feature>
<dbReference type="EMBL" id="BLJY01000010">
    <property type="protein sequence ID" value="GFF19236.1"/>
    <property type="molecule type" value="Genomic_DNA"/>
</dbReference>
<feature type="compositionally biased region" description="Polar residues" evidence="10">
    <location>
        <begin position="176"/>
        <end position="186"/>
    </location>
</feature>
<feature type="compositionally biased region" description="Polar residues" evidence="10">
    <location>
        <begin position="587"/>
        <end position="604"/>
    </location>
</feature>
<feature type="region of interest" description="Disordered" evidence="10">
    <location>
        <begin position="176"/>
        <end position="605"/>
    </location>
</feature>
<dbReference type="GO" id="GO:0045132">
    <property type="term" value="P:meiotic chromosome segregation"/>
    <property type="evidence" value="ECO:0007669"/>
    <property type="project" value="InterPro"/>
</dbReference>
<evidence type="ECO:0000313" key="12">
    <source>
        <dbReference type="Proteomes" id="UP000452235"/>
    </source>
</evidence>
<name>A0A5M3ZCG5_ASPTE</name>
<dbReference type="GO" id="GO:0000779">
    <property type="term" value="C:condensed chromosome, centromeric region"/>
    <property type="evidence" value="ECO:0007669"/>
    <property type="project" value="UniProtKB-ARBA"/>
</dbReference>
<keyword evidence="8" id="KW-0137">Centromere</keyword>
<feature type="compositionally biased region" description="Acidic residues" evidence="10">
    <location>
        <begin position="266"/>
        <end position="281"/>
    </location>
</feature>
<feature type="compositionally biased region" description="Polar residues" evidence="10">
    <location>
        <begin position="406"/>
        <end position="435"/>
    </location>
</feature>
<reference evidence="11 12" key="1">
    <citation type="submission" date="2020-01" db="EMBL/GenBank/DDBJ databases">
        <title>Aspergillus terreus IFO 6365 whole genome shotgun sequence.</title>
        <authorList>
            <person name="Kanamasa S."/>
            <person name="Takahashi H."/>
        </authorList>
    </citation>
    <scope>NUCLEOTIDE SEQUENCE [LARGE SCALE GENOMIC DNA]</scope>
    <source>
        <strain evidence="11 12">IFO 6365</strain>
    </source>
</reference>
<dbReference type="VEuPathDB" id="FungiDB:ATEG_08496"/>
<feature type="compositionally biased region" description="Basic and acidic residues" evidence="10">
    <location>
        <begin position="515"/>
        <end position="535"/>
    </location>
</feature>
<evidence type="ECO:0000256" key="7">
    <source>
        <dbReference type="ARBA" id="ARBA00023306"/>
    </source>
</evidence>
<feature type="region of interest" description="Disordered" evidence="10">
    <location>
        <begin position="109"/>
        <end position="147"/>
    </location>
</feature>
<evidence type="ECO:0000313" key="11">
    <source>
        <dbReference type="EMBL" id="GFF19236.1"/>
    </source>
</evidence>
<keyword evidence="7" id="KW-0131">Cell cycle</keyword>
<keyword evidence="12" id="KW-1185">Reference proteome</keyword>
<dbReference type="Proteomes" id="UP000452235">
    <property type="component" value="Unassembled WGS sequence"/>
</dbReference>
<dbReference type="Pfam" id="PF07557">
    <property type="entry name" value="Shugoshin_C"/>
    <property type="match status" value="1"/>
</dbReference>
<dbReference type="AlphaFoldDB" id="A0A5M3ZCG5"/>
<feature type="compositionally biased region" description="Basic and acidic residues" evidence="10">
    <location>
        <begin position="364"/>
        <end position="376"/>
    </location>
</feature>
<comment type="similarity">
    <text evidence="2">Belongs to the shugoshin family.</text>
</comment>
<dbReference type="GO" id="GO:0051301">
    <property type="term" value="P:cell division"/>
    <property type="evidence" value="ECO:0007669"/>
    <property type="project" value="UniProtKB-KW"/>
</dbReference>
<dbReference type="InterPro" id="IPR011516">
    <property type="entry name" value="Shugoshin_N"/>
</dbReference>
<gene>
    <name evidence="11" type="ORF">ATEIFO6365_0010000900</name>
</gene>
<feature type="compositionally biased region" description="Basic and acidic residues" evidence="10">
    <location>
        <begin position="236"/>
        <end position="246"/>
    </location>
</feature>
<dbReference type="OrthoDB" id="5394106at2759"/>
<feature type="compositionally biased region" description="Basic and acidic residues" evidence="10">
    <location>
        <begin position="385"/>
        <end position="403"/>
    </location>
</feature>
<evidence type="ECO:0000256" key="9">
    <source>
        <dbReference type="SAM" id="Coils"/>
    </source>
</evidence>
<sequence length="651" mass="72449">MARLNESAAPGESLESLKRRFVRQNREIARVNSIQSLRIRSLESEVSHLLAENVSLREQVIALGNEIERFEAAKLLSDGVYDIKAKLDTKLAELNNIVSNLGALPRNFNKTISQNDGDAAQNGSTQHSPALKPQVPDSNQDIEEDGRLPVILEDKYYPRKTLEANELRDLAKENVSNSFGTGSQYPEEQDTQADLHDDPLNTPLHGDDPELDTHFLPPTLETRKKKRPGPLPIGEELSRPDHDSVTPKKNSSYLLKSGAKRKFSSEEDEEFQPISTADDDFQFSRPNQSPDNAEEELSLSAKEESPVKRRTQLKERRKNIAPPKRKALEPKSTNTRMVSPGRPRKGISLNRGKRISTSADSPDDENRQFRSVKSADQHGPQCRSLSEDFNHDDAESVERKDPENVGTVSESQASQDSAQFDMSDTPTDQAETSSRPTRRQRAVVSYAEPNLRAKMRRPTSEFIAAVGGDQGRRVSGSQPSRKSREPEPTPGRSESPGLEDSDGSSSGPSVRKRKTLTEKRDGSSCRDLDETRDDALPVSISVDRKHPKESDNQFREPRALEESCRKSTKNTLRALSSLNKQSRRHSSNPTAATNISRTGSQQAFDSAAALHEASIQQKTDFMSAEEGVDTEPTVSLRRGQRAASRRKSMML</sequence>
<organism evidence="11 12">
    <name type="scientific">Aspergillus terreus</name>
    <dbReference type="NCBI Taxonomy" id="33178"/>
    <lineage>
        <taxon>Eukaryota</taxon>
        <taxon>Fungi</taxon>
        <taxon>Dikarya</taxon>
        <taxon>Ascomycota</taxon>
        <taxon>Pezizomycotina</taxon>
        <taxon>Eurotiomycetes</taxon>
        <taxon>Eurotiomycetidae</taxon>
        <taxon>Eurotiales</taxon>
        <taxon>Aspergillaceae</taxon>
        <taxon>Aspergillus</taxon>
        <taxon>Aspergillus subgen. Circumdati</taxon>
    </lineage>
</organism>
<feature type="region of interest" description="Disordered" evidence="10">
    <location>
        <begin position="620"/>
        <end position="651"/>
    </location>
</feature>
<dbReference type="Pfam" id="PF07558">
    <property type="entry name" value="Shugoshin_N"/>
    <property type="match status" value="1"/>
</dbReference>
<protein>
    <submittedName>
        <fullName evidence="11">Uncharacterized protein</fullName>
    </submittedName>
</protein>
<evidence type="ECO:0000256" key="1">
    <source>
        <dbReference type="ARBA" id="ARBA00004584"/>
    </source>
</evidence>
<dbReference type="InterPro" id="IPR011515">
    <property type="entry name" value="Shugoshin_C"/>
</dbReference>
<evidence type="ECO:0000256" key="10">
    <source>
        <dbReference type="SAM" id="MobiDB-lite"/>
    </source>
</evidence>
<feature type="compositionally biased region" description="Polar residues" evidence="10">
    <location>
        <begin position="109"/>
        <end position="128"/>
    </location>
</feature>
<keyword evidence="6 9" id="KW-0175">Coiled coil</keyword>
<evidence type="ECO:0000256" key="4">
    <source>
        <dbReference type="ARBA" id="ARBA00022618"/>
    </source>
</evidence>
<keyword evidence="5" id="KW-0159">Chromosome partition</keyword>
<evidence type="ECO:0000256" key="8">
    <source>
        <dbReference type="ARBA" id="ARBA00023328"/>
    </source>
</evidence>
<comment type="subcellular location">
    <subcellularLocation>
        <location evidence="1">Chromosome</location>
        <location evidence="1">Centromere</location>
    </subcellularLocation>
</comment>
<dbReference type="GO" id="GO:0005634">
    <property type="term" value="C:nucleus"/>
    <property type="evidence" value="ECO:0007669"/>
    <property type="project" value="InterPro"/>
</dbReference>
<accession>A0A5M3ZCG5</accession>
<feature type="compositionally biased region" description="Basic and acidic residues" evidence="10">
    <location>
        <begin position="542"/>
        <end position="565"/>
    </location>
</feature>
<proteinExistence type="inferred from homology"/>
<evidence type="ECO:0000256" key="3">
    <source>
        <dbReference type="ARBA" id="ARBA00022454"/>
    </source>
</evidence>
<evidence type="ECO:0000256" key="5">
    <source>
        <dbReference type="ARBA" id="ARBA00022829"/>
    </source>
</evidence>
<keyword evidence="3" id="KW-0158">Chromosome</keyword>
<evidence type="ECO:0000256" key="2">
    <source>
        <dbReference type="ARBA" id="ARBA00010845"/>
    </source>
</evidence>
<feature type="compositionally biased region" description="Basic and acidic residues" evidence="10">
    <location>
        <begin position="193"/>
        <end position="213"/>
    </location>
</feature>
<keyword evidence="4" id="KW-0132">Cell division</keyword>
<feature type="compositionally biased region" description="Basic residues" evidence="10">
    <location>
        <begin position="638"/>
        <end position="651"/>
    </location>
</feature>
<feature type="compositionally biased region" description="Basic residues" evidence="10">
    <location>
        <begin position="308"/>
        <end position="325"/>
    </location>
</feature>
<feature type="coiled-coil region" evidence="9">
    <location>
        <begin position="39"/>
        <end position="73"/>
    </location>
</feature>
<evidence type="ECO:0000256" key="6">
    <source>
        <dbReference type="ARBA" id="ARBA00023054"/>
    </source>
</evidence>
<comment type="caution">
    <text evidence="11">The sequence shown here is derived from an EMBL/GenBank/DDBJ whole genome shotgun (WGS) entry which is preliminary data.</text>
</comment>